<proteinExistence type="predicted"/>
<feature type="transmembrane region" description="Helical" evidence="1">
    <location>
        <begin position="159"/>
        <end position="186"/>
    </location>
</feature>
<dbReference type="Gene3D" id="1.20.140.150">
    <property type="match status" value="1"/>
</dbReference>
<dbReference type="Proteomes" id="UP000268162">
    <property type="component" value="Unassembled WGS sequence"/>
</dbReference>
<gene>
    <name evidence="2" type="ORF">BJ085DRAFT_29262</name>
</gene>
<evidence type="ECO:0008006" key="4">
    <source>
        <dbReference type="Google" id="ProtNLM"/>
    </source>
</evidence>
<dbReference type="AlphaFoldDB" id="A0A4P9ZZV1"/>
<evidence type="ECO:0000256" key="1">
    <source>
        <dbReference type="SAM" id="Phobius"/>
    </source>
</evidence>
<evidence type="ECO:0000313" key="3">
    <source>
        <dbReference type="Proteomes" id="UP000268162"/>
    </source>
</evidence>
<feature type="transmembrane region" description="Helical" evidence="1">
    <location>
        <begin position="126"/>
        <end position="147"/>
    </location>
</feature>
<keyword evidence="1" id="KW-0472">Membrane</keyword>
<feature type="transmembrane region" description="Helical" evidence="1">
    <location>
        <begin position="91"/>
        <end position="114"/>
    </location>
</feature>
<reference evidence="3" key="1">
    <citation type="journal article" date="2018" name="Nat. Microbiol.">
        <title>Leveraging single-cell genomics to expand the fungal tree of life.</title>
        <authorList>
            <person name="Ahrendt S.R."/>
            <person name="Quandt C.A."/>
            <person name="Ciobanu D."/>
            <person name="Clum A."/>
            <person name="Salamov A."/>
            <person name="Andreopoulos B."/>
            <person name="Cheng J.F."/>
            <person name="Woyke T."/>
            <person name="Pelin A."/>
            <person name="Henrissat B."/>
            <person name="Reynolds N.K."/>
            <person name="Benny G.L."/>
            <person name="Smith M.E."/>
            <person name="James T.Y."/>
            <person name="Grigoriev I.V."/>
        </authorList>
    </citation>
    <scope>NUCLEOTIDE SEQUENCE [LARGE SCALE GENOMIC DNA]</scope>
    <source>
        <strain evidence="3">RSA 468</strain>
    </source>
</reference>
<keyword evidence="1" id="KW-0812">Transmembrane</keyword>
<keyword evidence="1" id="KW-1133">Transmembrane helix</keyword>
<name>A0A4P9ZZV1_9FUNG</name>
<keyword evidence="3" id="KW-1185">Reference proteome</keyword>
<accession>A0A4P9ZZV1</accession>
<protein>
    <recommendedName>
        <fullName evidence="4">SUR7/PalI family-domain-containing protein</fullName>
    </recommendedName>
</protein>
<evidence type="ECO:0000313" key="2">
    <source>
        <dbReference type="EMBL" id="RKP38492.1"/>
    </source>
</evidence>
<organism evidence="2 3">
    <name type="scientific">Dimargaris cristalligena</name>
    <dbReference type="NCBI Taxonomy" id="215637"/>
    <lineage>
        <taxon>Eukaryota</taxon>
        <taxon>Fungi</taxon>
        <taxon>Fungi incertae sedis</taxon>
        <taxon>Zoopagomycota</taxon>
        <taxon>Kickxellomycotina</taxon>
        <taxon>Dimargaritomycetes</taxon>
        <taxon>Dimargaritales</taxon>
        <taxon>Dimargaritaceae</taxon>
        <taxon>Dimargaris</taxon>
    </lineage>
</organism>
<dbReference type="EMBL" id="ML002361">
    <property type="protein sequence ID" value="RKP38492.1"/>
    <property type="molecule type" value="Genomic_DNA"/>
</dbReference>
<feature type="transmembrane region" description="Helical" evidence="1">
    <location>
        <begin position="5"/>
        <end position="25"/>
    </location>
</feature>
<sequence length="196" mass="21253">MLVRIYGLLAILFTVSLVFSFYSLFTVDWVRYSSSKVGIPLPMSIRYGLFQKCFSWNDHCVPFPDPAAGDCDGSGEGGGAQFCDLWRVARIGIMLAAVHGLTTFTALVSTLFSSSFLQRKRWTMNTVFLSGHALLLTVSLGLVAHLFNVSSQFGAGTDLGPGFMVALVAVILDVFATVILATAVLAHPPEYQVIAY</sequence>